<organism evidence="1 2">
    <name type="scientific">Gossypium stocksii</name>
    <dbReference type="NCBI Taxonomy" id="47602"/>
    <lineage>
        <taxon>Eukaryota</taxon>
        <taxon>Viridiplantae</taxon>
        <taxon>Streptophyta</taxon>
        <taxon>Embryophyta</taxon>
        <taxon>Tracheophyta</taxon>
        <taxon>Spermatophyta</taxon>
        <taxon>Magnoliopsida</taxon>
        <taxon>eudicotyledons</taxon>
        <taxon>Gunneridae</taxon>
        <taxon>Pentapetalae</taxon>
        <taxon>rosids</taxon>
        <taxon>malvids</taxon>
        <taxon>Malvales</taxon>
        <taxon>Malvaceae</taxon>
        <taxon>Malvoideae</taxon>
        <taxon>Gossypium</taxon>
    </lineage>
</organism>
<keyword evidence="2" id="KW-1185">Reference proteome</keyword>
<proteinExistence type="predicted"/>
<dbReference type="EMBL" id="JAIQCV010000012">
    <property type="protein sequence ID" value="KAH1039557.1"/>
    <property type="molecule type" value="Genomic_DNA"/>
</dbReference>
<reference evidence="1 2" key="1">
    <citation type="journal article" date="2021" name="Plant Biotechnol. J.">
        <title>Multi-omics assisted identification of the key and species-specific regulatory components of drought-tolerant mechanisms in Gossypium stocksii.</title>
        <authorList>
            <person name="Yu D."/>
            <person name="Ke L."/>
            <person name="Zhang D."/>
            <person name="Wu Y."/>
            <person name="Sun Y."/>
            <person name="Mei J."/>
            <person name="Sun J."/>
            <person name="Sun Y."/>
        </authorList>
    </citation>
    <scope>NUCLEOTIDE SEQUENCE [LARGE SCALE GENOMIC DNA]</scope>
    <source>
        <strain evidence="2">cv. E1</strain>
        <tissue evidence="1">Leaf</tissue>
    </source>
</reference>
<name>A0A9D3UF80_9ROSI</name>
<accession>A0A9D3UF80</accession>
<dbReference type="Proteomes" id="UP000828251">
    <property type="component" value="Unassembled WGS sequence"/>
</dbReference>
<sequence length="213" mass="23807">MRDGSQGGADLHCSTGNVILELYVEFVEVDGVGPSSTNILVHVRTEQEAESPTTWLCDRFTALLQSSHYDVPKLLIGRHSSVSCTDFNFSCHSVHQSGDDSDNALEIDLRFKTYEPLTHMQNVDLSVKVPMENHRIYLKEVEVVDNKEVNLSTYLCCHRCIMRSTGVTQDHLKLDFDMVADIILPMVKASPTNPMVKASPRIPVVVLIANIHN</sequence>
<protein>
    <submittedName>
        <fullName evidence="1">Uncharacterized protein</fullName>
    </submittedName>
</protein>
<dbReference type="AlphaFoldDB" id="A0A9D3UF80"/>
<comment type="caution">
    <text evidence="1">The sequence shown here is derived from an EMBL/GenBank/DDBJ whole genome shotgun (WGS) entry which is preliminary data.</text>
</comment>
<dbReference type="OrthoDB" id="10571089at2759"/>
<evidence type="ECO:0000313" key="1">
    <source>
        <dbReference type="EMBL" id="KAH1039557.1"/>
    </source>
</evidence>
<evidence type="ECO:0000313" key="2">
    <source>
        <dbReference type="Proteomes" id="UP000828251"/>
    </source>
</evidence>
<gene>
    <name evidence="1" type="ORF">J1N35_041300</name>
</gene>